<keyword evidence="2" id="KW-1003">Cell membrane</keyword>
<feature type="region of interest" description="Disordered" evidence="8">
    <location>
        <begin position="1"/>
        <end position="50"/>
    </location>
</feature>
<name>A0ABV9G786_9ACTN</name>
<evidence type="ECO:0000256" key="6">
    <source>
        <dbReference type="ARBA" id="ARBA00023136"/>
    </source>
</evidence>
<feature type="compositionally biased region" description="Basic and acidic residues" evidence="8">
    <location>
        <begin position="17"/>
        <end position="29"/>
    </location>
</feature>
<feature type="transmembrane region" description="Helical" evidence="9">
    <location>
        <begin position="68"/>
        <end position="88"/>
    </location>
</feature>
<dbReference type="EMBL" id="JBHSFE010000014">
    <property type="protein sequence ID" value="MFC4610113.1"/>
    <property type="molecule type" value="Genomic_DNA"/>
</dbReference>
<evidence type="ECO:0000256" key="4">
    <source>
        <dbReference type="ARBA" id="ARBA00022692"/>
    </source>
</evidence>
<evidence type="ECO:0000256" key="2">
    <source>
        <dbReference type="ARBA" id="ARBA00022475"/>
    </source>
</evidence>
<keyword evidence="3" id="KW-0808">Transferase</keyword>
<feature type="transmembrane region" description="Helical" evidence="9">
    <location>
        <begin position="417"/>
        <end position="437"/>
    </location>
</feature>
<dbReference type="Pfam" id="PF09594">
    <property type="entry name" value="GT87"/>
    <property type="match status" value="1"/>
</dbReference>
<organism evidence="10 11">
    <name type="scientific">Streptomyces maoxianensis</name>
    <dbReference type="NCBI Taxonomy" id="1459942"/>
    <lineage>
        <taxon>Bacteria</taxon>
        <taxon>Bacillati</taxon>
        <taxon>Actinomycetota</taxon>
        <taxon>Actinomycetes</taxon>
        <taxon>Kitasatosporales</taxon>
        <taxon>Streptomycetaceae</taxon>
        <taxon>Streptomyces</taxon>
    </lineage>
</organism>
<feature type="transmembrane region" description="Helical" evidence="9">
    <location>
        <begin position="213"/>
        <end position="232"/>
    </location>
</feature>
<dbReference type="InterPro" id="IPR018584">
    <property type="entry name" value="GT87"/>
</dbReference>
<evidence type="ECO:0000256" key="7">
    <source>
        <dbReference type="ARBA" id="ARBA00024033"/>
    </source>
</evidence>
<evidence type="ECO:0000256" key="5">
    <source>
        <dbReference type="ARBA" id="ARBA00022989"/>
    </source>
</evidence>
<dbReference type="InterPro" id="IPR016570">
    <property type="entry name" value="UCP010361"/>
</dbReference>
<keyword evidence="11" id="KW-1185">Reference proteome</keyword>
<evidence type="ECO:0000256" key="9">
    <source>
        <dbReference type="SAM" id="Phobius"/>
    </source>
</evidence>
<evidence type="ECO:0000313" key="11">
    <source>
        <dbReference type="Proteomes" id="UP001595993"/>
    </source>
</evidence>
<feature type="transmembrane region" description="Helical" evidence="9">
    <location>
        <begin position="391"/>
        <end position="411"/>
    </location>
</feature>
<comment type="similarity">
    <text evidence="7">Belongs to the glycosyltransferase 87 family.</text>
</comment>
<feature type="transmembrane region" description="Helical" evidence="9">
    <location>
        <begin position="244"/>
        <end position="263"/>
    </location>
</feature>
<evidence type="ECO:0000256" key="1">
    <source>
        <dbReference type="ARBA" id="ARBA00004651"/>
    </source>
</evidence>
<comment type="caution">
    <text evidence="10">The sequence shown here is derived from an EMBL/GenBank/DDBJ whole genome shotgun (WGS) entry which is preliminary data.</text>
</comment>
<dbReference type="RefSeq" id="WP_381197661.1">
    <property type="nucleotide sequence ID" value="NZ_JBHSFE010000014.1"/>
</dbReference>
<sequence length="461" mass="48949">MTQQKTGTLGSASAPEHSQDTADPRRHDSSPGSPGSAGSPGSPGSPGGTARALARAARYADAWTAKKSIVALYAVWSLTRLGMLFLLVQDSIGVSNVSDEVNFLYPRWYQQLTDGSFPVNDVTWQYPPGAGLVFLFPSTLPFLDYFKAFLVLTLLADAIVTLALARQGRSLAGAWMWTGGLPLLLNVPHGRFDIQVTALAVLALLSARRHPRLGGVFAALGAMIKVWPLLTLVGTERGRTSRQAWLSAAAAAGALLAVLALGFRHSLDFLQQQGARGVQIESLGGTVLSLMRASGMPIWVESRYGALEFSGAHVATVAQLSMLLTAAAFGWLMFWRGRAAQWTTATPFDAALAAVLLFTVTSRVISPQYLVWLLGLAAVCLTSRHTTQRPVALVLLAASAVTALAFPTYYLDVMYGSALGITLMVVRNGLLVTAALLSCQRLWKATAATTHTASTVPTAAP</sequence>
<dbReference type="Proteomes" id="UP001595993">
    <property type="component" value="Unassembled WGS sequence"/>
</dbReference>
<evidence type="ECO:0000313" key="10">
    <source>
        <dbReference type="EMBL" id="MFC4610113.1"/>
    </source>
</evidence>
<feature type="compositionally biased region" description="Polar residues" evidence="8">
    <location>
        <begin position="1"/>
        <end position="11"/>
    </location>
</feature>
<accession>A0ABV9G786</accession>
<gene>
    <name evidence="10" type="ORF">ACFO9E_20200</name>
</gene>
<keyword evidence="4 9" id="KW-0812">Transmembrane</keyword>
<reference evidence="11" key="1">
    <citation type="journal article" date="2019" name="Int. J. Syst. Evol. Microbiol.">
        <title>The Global Catalogue of Microorganisms (GCM) 10K type strain sequencing project: providing services to taxonomists for standard genome sequencing and annotation.</title>
        <authorList>
            <consortium name="The Broad Institute Genomics Platform"/>
            <consortium name="The Broad Institute Genome Sequencing Center for Infectious Disease"/>
            <person name="Wu L."/>
            <person name="Ma J."/>
        </authorList>
    </citation>
    <scope>NUCLEOTIDE SEQUENCE [LARGE SCALE GENOMIC DNA]</scope>
    <source>
        <strain evidence="11">CGMCC 4.7139</strain>
    </source>
</reference>
<feature type="transmembrane region" description="Helical" evidence="9">
    <location>
        <begin position="145"/>
        <end position="165"/>
    </location>
</feature>
<keyword evidence="5 9" id="KW-1133">Transmembrane helix</keyword>
<keyword evidence="6 9" id="KW-0472">Membrane</keyword>
<proteinExistence type="inferred from homology"/>
<evidence type="ECO:0000256" key="8">
    <source>
        <dbReference type="SAM" id="MobiDB-lite"/>
    </source>
</evidence>
<feature type="compositionally biased region" description="Low complexity" evidence="8">
    <location>
        <begin position="30"/>
        <end position="50"/>
    </location>
</feature>
<dbReference type="PIRSF" id="PIRSF010361">
    <property type="entry name" value="UCP010361"/>
    <property type="match status" value="1"/>
</dbReference>
<feature type="transmembrane region" description="Helical" evidence="9">
    <location>
        <begin position="312"/>
        <end position="335"/>
    </location>
</feature>
<comment type="subcellular location">
    <subcellularLocation>
        <location evidence="1">Cell membrane</location>
        <topology evidence="1">Multi-pass membrane protein</topology>
    </subcellularLocation>
</comment>
<protein>
    <submittedName>
        <fullName evidence="10">Glycosyltransferase 87 family protein</fullName>
    </submittedName>
</protein>
<evidence type="ECO:0000256" key="3">
    <source>
        <dbReference type="ARBA" id="ARBA00022679"/>
    </source>
</evidence>